<feature type="domain" description="DUF305" evidence="1">
    <location>
        <begin position="44"/>
        <end position="198"/>
    </location>
</feature>
<gene>
    <name evidence="2" type="ORF">LX12_001317</name>
</gene>
<organism evidence="2 3">
    <name type="scientific">Williamsia serinedens</name>
    <dbReference type="NCBI Taxonomy" id="391736"/>
    <lineage>
        <taxon>Bacteria</taxon>
        <taxon>Bacillati</taxon>
        <taxon>Actinomycetota</taxon>
        <taxon>Actinomycetes</taxon>
        <taxon>Mycobacteriales</taxon>
        <taxon>Nocardiaceae</taxon>
        <taxon>Williamsia</taxon>
    </lineage>
</organism>
<keyword evidence="3" id="KW-1185">Reference proteome</keyword>
<accession>A0ABT1GYS3</accession>
<dbReference type="InterPro" id="IPR005183">
    <property type="entry name" value="DUF305_CopM-like"/>
</dbReference>
<evidence type="ECO:0000313" key="3">
    <source>
        <dbReference type="Proteomes" id="UP001205740"/>
    </source>
</evidence>
<name>A0ABT1GYS3_9NOCA</name>
<evidence type="ECO:0000313" key="2">
    <source>
        <dbReference type="EMBL" id="MCP2160138.1"/>
    </source>
</evidence>
<dbReference type="EMBL" id="JAMTCG010000002">
    <property type="protein sequence ID" value="MCP2160138.1"/>
    <property type="molecule type" value="Genomic_DNA"/>
</dbReference>
<dbReference type="PANTHER" id="PTHR36933:SF1">
    <property type="entry name" value="SLL0788 PROTEIN"/>
    <property type="match status" value="1"/>
</dbReference>
<dbReference type="Gene3D" id="1.20.1260.10">
    <property type="match status" value="1"/>
</dbReference>
<sequence length="201" mass="20870">MTALAAGATIALTACGTSSSDTSAPAASSSASATASAGSHNAADAMFVQMMIPHHEQAVQMSDMLLAKSGIDPRVVSLAQEIKAAQAPEITTMKRWASSWGVSADGGMSMDHGSMDHGTMDKGSMSGMMSADDMNTLRSAQGVDAAKLFLNQMIQHHGGAITMGQNEIRAGKNADAKQLAQSIVTSQQREIATMRQLLTQL</sequence>
<dbReference type="PANTHER" id="PTHR36933">
    <property type="entry name" value="SLL0788 PROTEIN"/>
    <property type="match status" value="1"/>
</dbReference>
<dbReference type="Pfam" id="PF03713">
    <property type="entry name" value="DUF305"/>
    <property type="match status" value="1"/>
</dbReference>
<dbReference type="InterPro" id="IPR012347">
    <property type="entry name" value="Ferritin-like"/>
</dbReference>
<proteinExistence type="predicted"/>
<dbReference type="Proteomes" id="UP001205740">
    <property type="component" value="Unassembled WGS sequence"/>
</dbReference>
<comment type="caution">
    <text evidence="2">The sequence shown here is derived from an EMBL/GenBank/DDBJ whole genome shotgun (WGS) entry which is preliminary data.</text>
</comment>
<protein>
    <submittedName>
        <fullName evidence="2">Uncharacterized conserved protein, DUF305 family</fullName>
    </submittedName>
</protein>
<evidence type="ECO:0000259" key="1">
    <source>
        <dbReference type="Pfam" id="PF03713"/>
    </source>
</evidence>
<reference evidence="2 3" key="1">
    <citation type="submission" date="2022-06" db="EMBL/GenBank/DDBJ databases">
        <title>Genomic Encyclopedia of Archaeal and Bacterial Type Strains, Phase II (KMG-II): from individual species to whole genera.</title>
        <authorList>
            <person name="Goeker M."/>
        </authorList>
    </citation>
    <scope>NUCLEOTIDE SEQUENCE [LARGE SCALE GENOMIC DNA]</scope>
    <source>
        <strain evidence="2 3">DSM 45037</strain>
    </source>
</reference>